<dbReference type="InterPro" id="IPR017946">
    <property type="entry name" value="PLC-like_Pdiesterase_TIM-brl"/>
</dbReference>
<feature type="domain" description="GP-PDE" evidence="2">
    <location>
        <begin position="51"/>
        <end position="286"/>
    </location>
</feature>
<keyword evidence="4" id="KW-1185">Reference proteome</keyword>
<proteinExistence type="predicted"/>
<dbReference type="SUPFAM" id="SSF51695">
    <property type="entry name" value="PLC-like phosphodiesterases"/>
    <property type="match status" value="1"/>
</dbReference>
<dbReference type="GO" id="GO:0006644">
    <property type="term" value="P:phospholipid metabolic process"/>
    <property type="evidence" value="ECO:0007669"/>
    <property type="project" value="TreeGrafter"/>
</dbReference>
<dbReference type="EMBL" id="BKAU01000004">
    <property type="protein sequence ID" value="GEP97330.1"/>
    <property type="molecule type" value="Genomic_DNA"/>
</dbReference>
<sequence>MIAWYKKLAACGIAIAMSGTMYAQSNTINVLNIKTAKDLRAFFKYTGKDVPFISGHRGGVNVGFPENSIEAFENTLRHTPATFEIDPRLTKDSVIVLMHDATLNRTTTGTGKVGDYTLAELKQLYLKDVEGNVTKFRIPTLEEAIIWSKGKTVLILDKKDVPFEMTAAIIAKHNAEANVMVTVHSAKEAKWYHDRNREIVFEAFVKTQKALEEYEALGIPWTHIMAYVGPDNKPELKPLYANLNKRGVMCMISTAPTYDKLASAEERANAYRAIIRDGASLIEADRSIEAADAIKPLLPAKSKKKKFFGKKTI</sequence>
<dbReference type="PANTHER" id="PTHR46320">
    <property type="entry name" value="GLYCEROPHOSPHODIESTER PHOSPHODIESTERASE 1"/>
    <property type="match status" value="1"/>
</dbReference>
<comment type="caution">
    <text evidence="3">The sequence shown here is derived from an EMBL/GenBank/DDBJ whole genome shotgun (WGS) entry which is preliminary data.</text>
</comment>
<dbReference type="GO" id="GO:0070291">
    <property type="term" value="P:N-acylethanolamine metabolic process"/>
    <property type="evidence" value="ECO:0007669"/>
    <property type="project" value="TreeGrafter"/>
</dbReference>
<dbReference type="GO" id="GO:0005886">
    <property type="term" value="C:plasma membrane"/>
    <property type="evidence" value="ECO:0007669"/>
    <property type="project" value="TreeGrafter"/>
</dbReference>
<feature type="chain" id="PRO_5021745677" evidence="1">
    <location>
        <begin position="24"/>
        <end position="313"/>
    </location>
</feature>
<dbReference type="AlphaFoldDB" id="A0A512RNP9"/>
<protein>
    <submittedName>
        <fullName evidence="3">Glycerophosphoryl diester phosphodiesterase</fullName>
    </submittedName>
</protein>
<dbReference type="InterPro" id="IPR030395">
    <property type="entry name" value="GP_PDE_dom"/>
</dbReference>
<dbReference type="PANTHER" id="PTHR46320:SF1">
    <property type="entry name" value="GLYCEROPHOSPHODIESTER PHOSPHODIESTERASE 1"/>
    <property type="match status" value="1"/>
</dbReference>
<keyword evidence="1" id="KW-0732">Signal</keyword>
<dbReference type="RefSeq" id="WP_146864789.1">
    <property type="nucleotide sequence ID" value="NZ_BKAU01000004.1"/>
</dbReference>
<dbReference type="GO" id="GO:0006580">
    <property type="term" value="P:ethanolamine metabolic process"/>
    <property type="evidence" value="ECO:0007669"/>
    <property type="project" value="TreeGrafter"/>
</dbReference>
<dbReference type="Gene3D" id="3.20.20.190">
    <property type="entry name" value="Phosphatidylinositol (PI) phosphodiesterase"/>
    <property type="match status" value="1"/>
</dbReference>
<evidence type="ECO:0000259" key="2">
    <source>
        <dbReference type="PROSITE" id="PS51704"/>
    </source>
</evidence>
<evidence type="ECO:0000313" key="4">
    <source>
        <dbReference type="Proteomes" id="UP000321436"/>
    </source>
</evidence>
<gene>
    <name evidence="3" type="ORF">CCY01nite_35900</name>
</gene>
<reference evidence="3 4" key="1">
    <citation type="submission" date="2019-07" db="EMBL/GenBank/DDBJ databases">
        <title>Whole genome shotgun sequence of Chitinophaga cymbidii NBRC 109752.</title>
        <authorList>
            <person name="Hosoyama A."/>
            <person name="Uohara A."/>
            <person name="Ohji S."/>
            <person name="Ichikawa N."/>
        </authorList>
    </citation>
    <scope>NUCLEOTIDE SEQUENCE [LARGE SCALE GENOMIC DNA]</scope>
    <source>
        <strain evidence="3 4">NBRC 109752</strain>
    </source>
</reference>
<evidence type="ECO:0000256" key="1">
    <source>
        <dbReference type="SAM" id="SignalP"/>
    </source>
</evidence>
<dbReference type="OrthoDB" id="384721at2"/>
<evidence type="ECO:0000313" key="3">
    <source>
        <dbReference type="EMBL" id="GEP97330.1"/>
    </source>
</evidence>
<dbReference type="PROSITE" id="PS51704">
    <property type="entry name" value="GP_PDE"/>
    <property type="match status" value="1"/>
</dbReference>
<dbReference type="Proteomes" id="UP000321436">
    <property type="component" value="Unassembled WGS sequence"/>
</dbReference>
<dbReference type="Pfam" id="PF03009">
    <property type="entry name" value="GDPD"/>
    <property type="match status" value="1"/>
</dbReference>
<dbReference type="CDD" id="cd08566">
    <property type="entry name" value="GDPD_AtGDE_like"/>
    <property type="match status" value="1"/>
</dbReference>
<name>A0A512RNP9_9BACT</name>
<organism evidence="3 4">
    <name type="scientific">Chitinophaga cymbidii</name>
    <dbReference type="NCBI Taxonomy" id="1096750"/>
    <lineage>
        <taxon>Bacteria</taxon>
        <taxon>Pseudomonadati</taxon>
        <taxon>Bacteroidota</taxon>
        <taxon>Chitinophagia</taxon>
        <taxon>Chitinophagales</taxon>
        <taxon>Chitinophagaceae</taxon>
        <taxon>Chitinophaga</taxon>
    </lineage>
</organism>
<accession>A0A512RNP9</accession>
<dbReference type="GO" id="GO:0008889">
    <property type="term" value="F:glycerophosphodiester phosphodiesterase activity"/>
    <property type="evidence" value="ECO:0007669"/>
    <property type="project" value="TreeGrafter"/>
</dbReference>
<feature type="signal peptide" evidence="1">
    <location>
        <begin position="1"/>
        <end position="23"/>
    </location>
</feature>